<reference evidence="11 12" key="1">
    <citation type="submission" date="2015-11" db="EMBL/GenBank/DDBJ databases">
        <title>Draft genome sequences of new species of the genus Lactobacillus isolated from orchardgrass silage.</title>
        <authorList>
            <person name="Tohno M."/>
            <person name="Tanizawa Y."/>
            <person name="Arita M."/>
        </authorList>
    </citation>
    <scope>NUCLEOTIDE SEQUENCE [LARGE SCALE GENOMIC DNA]</scope>
    <source>
        <strain evidence="11 12">IWT30</strain>
    </source>
</reference>
<evidence type="ECO:0000256" key="7">
    <source>
        <dbReference type="ARBA" id="ARBA00023002"/>
    </source>
</evidence>
<evidence type="ECO:0000313" key="12">
    <source>
        <dbReference type="Proteomes" id="UP000198374"/>
    </source>
</evidence>
<dbReference type="AlphaFoldDB" id="A0A1Z5IA52"/>
<keyword evidence="7" id="KW-0560">Oxidoreductase</keyword>
<comment type="cofactor">
    <cofactor evidence="1">
        <name>FMN</name>
        <dbReference type="ChEBI" id="CHEBI:58210"/>
    </cofactor>
</comment>
<dbReference type="SUPFAM" id="SSF56425">
    <property type="entry name" value="Succinate dehydrogenase/fumarate reductase flavoprotein, catalytic domain"/>
    <property type="match status" value="1"/>
</dbReference>
<dbReference type="InterPro" id="IPR036188">
    <property type="entry name" value="FAD/NAD-bd_sf"/>
</dbReference>
<gene>
    <name evidence="11" type="primary">sdhA_2</name>
    <name evidence="11" type="ORF">IWT30_00436</name>
</gene>
<name>A0A1Z5IA52_9LACO</name>
<evidence type="ECO:0000256" key="2">
    <source>
        <dbReference type="ARBA" id="ARBA00001974"/>
    </source>
</evidence>
<comment type="caution">
    <text evidence="11">The sequence shown here is derived from an EMBL/GenBank/DDBJ whole genome shotgun (WGS) entry which is preliminary data.</text>
</comment>
<organism evidence="11 12">
    <name type="scientific">Secundilactobacillus mixtipabuli</name>
    <dbReference type="NCBI Taxonomy" id="1435342"/>
    <lineage>
        <taxon>Bacteria</taxon>
        <taxon>Bacillati</taxon>
        <taxon>Bacillota</taxon>
        <taxon>Bacilli</taxon>
        <taxon>Lactobacillales</taxon>
        <taxon>Lactobacillaceae</taxon>
        <taxon>Secundilactobacillus</taxon>
    </lineage>
</organism>
<feature type="domain" description="FMN-binding" evidence="10">
    <location>
        <begin position="15"/>
        <end position="89"/>
    </location>
</feature>
<dbReference type="EMBL" id="BCMF01000002">
    <property type="protein sequence ID" value="GAW98491.1"/>
    <property type="molecule type" value="Genomic_DNA"/>
</dbReference>
<dbReference type="SMART" id="SM00900">
    <property type="entry name" value="FMN_bind"/>
    <property type="match status" value="1"/>
</dbReference>
<dbReference type="OrthoDB" id="337830at2"/>
<evidence type="ECO:0000256" key="9">
    <source>
        <dbReference type="SAM" id="MobiDB-lite"/>
    </source>
</evidence>
<accession>A0A1Z5IA52</accession>
<dbReference type="PANTHER" id="PTHR43400:SF10">
    <property type="entry name" value="3-OXOSTEROID 1-DEHYDROGENASE"/>
    <property type="match status" value="1"/>
</dbReference>
<comment type="catalytic activity">
    <reaction evidence="8">
        <text>dihydrourocanate + A = urocanate + AH2</text>
        <dbReference type="Rhea" id="RHEA:36059"/>
        <dbReference type="ChEBI" id="CHEBI:13193"/>
        <dbReference type="ChEBI" id="CHEBI:17499"/>
        <dbReference type="ChEBI" id="CHEBI:27247"/>
        <dbReference type="ChEBI" id="CHEBI:72991"/>
        <dbReference type="EC" id="1.3.99.33"/>
    </reaction>
</comment>
<dbReference type="RefSeq" id="WP_089108313.1">
    <property type="nucleotide sequence ID" value="NZ_BCMF01000002.1"/>
</dbReference>
<dbReference type="Proteomes" id="UP000198374">
    <property type="component" value="Unassembled WGS sequence"/>
</dbReference>
<dbReference type="GO" id="GO:0016020">
    <property type="term" value="C:membrane"/>
    <property type="evidence" value="ECO:0007669"/>
    <property type="project" value="InterPro"/>
</dbReference>
<dbReference type="PRINTS" id="PR00368">
    <property type="entry name" value="FADPNR"/>
</dbReference>
<protein>
    <recommendedName>
        <fullName evidence="4">Urocanate reductase</fullName>
        <ecNumber evidence="3">1.3.99.33</ecNumber>
    </recommendedName>
</protein>
<evidence type="ECO:0000256" key="8">
    <source>
        <dbReference type="ARBA" id="ARBA00049922"/>
    </source>
</evidence>
<keyword evidence="12" id="KW-1185">Reference proteome</keyword>
<dbReference type="Pfam" id="PF04205">
    <property type="entry name" value="FMN_bind"/>
    <property type="match status" value="1"/>
</dbReference>
<evidence type="ECO:0000256" key="1">
    <source>
        <dbReference type="ARBA" id="ARBA00001917"/>
    </source>
</evidence>
<evidence type="ECO:0000256" key="3">
    <source>
        <dbReference type="ARBA" id="ARBA00013137"/>
    </source>
</evidence>
<feature type="region of interest" description="Disordered" evidence="9">
    <location>
        <begin position="589"/>
        <end position="611"/>
    </location>
</feature>
<dbReference type="InterPro" id="IPR007329">
    <property type="entry name" value="FMN-bd"/>
</dbReference>
<feature type="compositionally biased region" description="Polar residues" evidence="9">
    <location>
        <begin position="590"/>
        <end position="605"/>
    </location>
</feature>
<sequence>MSKLKNGTYQGSGTGNRGKITVSVTVKDDRITNVNIDNQNETDGISTAALQKAPELITNYQSYNIDAVTGATVSFQAVQKAVQNALTKAGDDSTFDKPIDLRNTVEETDDTDYRYLDSATLKFEDSTDVLIVGAGASGLSAAIAARQAGANALVLEYASSYMLSDMTLSGGYYNAGGGTSLQRKQGIEDSKENWDNYLKAVGQGFEDDMMRETIVEHGAEDYEWLVKDVGVNFLEVQMIGNEMAMKDYATPAARSHLTAEKSGVGLSRPLFKKASKLGTKFIFNVTAQSLITNKTGRVIGVHTNKGNYRGKNIIVATAGFSRNKNLLKSFAPDFAVGESYGSIRQNGDGIIMGTEIGAKLSDMWMPIASSIGTQSGDNVCIGPICAAWKYPYIWLGKDGKRHFREDMYFEEGSKHIAALPGGYVWLVFDQRMADENPGAFSAPAASPRLKREVEDGYFKKADTIEDLAKQTDLDPEVLNATINKWNTDSENGQDSEFGRENVLGTLKAPYYAAKMAPSTPDTAGGLTINSHTQVLDNRDKIIPGFYAAGSTTGGWRGMTYPGCGMGITNAIVFGRLAGEEAAKSILDANSGASQHETTTDASTGASHHVNA</sequence>
<evidence type="ECO:0000256" key="4">
    <source>
        <dbReference type="ARBA" id="ARBA00015872"/>
    </source>
</evidence>
<dbReference type="InterPro" id="IPR003953">
    <property type="entry name" value="FAD-dep_OxRdtase_2_FAD-bd"/>
</dbReference>
<dbReference type="InterPro" id="IPR050315">
    <property type="entry name" value="FAD-oxidoreductase_2"/>
</dbReference>
<dbReference type="PANTHER" id="PTHR43400">
    <property type="entry name" value="FUMARATE REDUCTASE"/>
    <property type="match status" value="1"/>
</dbReference>
<dbReference type="Gene3D" id="3.50.50.60">
    <property type="entry name" value="FAD/NAD(P)-binding domain"/>
    <property type="match status" value="1"/>
</dbReference>
<dbReference type="InterPro" id="IPR027477">
    <property type="entry name" value="Succ_DH/fumarate_Rdtase_cat_sf"/>
</dbReference>
<dbReference type="Pfam" id="PF00890">
    <property type="entry name" value="FAD_binding_2"/>
    <property type="match status" value="1"/>
</dbReference>
<dbReference type="Gene3D" id="3.90.1010.20">
    <property type="match status" value="1"/>
</dbReference>
<proteinExistence type="predicted"/>
<evidence type="ECO:0000259" key="10">
    <source>
        <dbReference type="SMART" id="SM00900"/>
    </source>
</evidence>
<evidence type="ECO:0000256" key="6">
    <source>
        <dbReference type="ARBA" id="ARBA00022827"/>
    </source>
</evidence>
<keyword evidence="6" id="KW-0274">FAD</keyword>
<dbReference type="Gene3D" id="3.90.700.10">
    <property type="entry name" value="Succinate dehydrogenase/fumarate reductase flavoprotein, catalytic domain"/>
    <property type="match status" value="1"/>
</dbReference>
<keyword evidence="5" id="KW-0285">Flavoprotein</keyword>
<comment type="cofactor">
    <cofactor evidence="2">
        <name>FAD</name>
        <dbReference type="ChEBI" id="CHEBI:57692"/>
    </cofactor>
</comment>
<evidence type="ECO:0000256" key="5">
    <source>
        <dbReference type="ARBA" id="ARBA00022630"/>
    </source>
</evidence>
<dbReference type="GO" id="GO:0033765">
    <property type="term" value="F:steroid dehydrogenase activity, acting on the CH-CH group of donors"/>
    <property type="evidence" value="ECO:0007669"/>
    <property type="project" value="UniProtKB-ARBA"/>
</dbReference>
<dbReference type="SUPFAM" id="SSF51905">
    <property type="entry name" value="FAD/NAD(P)-binding domain"/>
    <property type="match status" value="1"/>
</dbReference>
<dbReference type="GO" id="GO:0008202">
    <property type="term" value="P:steroid metabolic process"/>
    <property type="evidence" value="ECO:0007669"/>
    <property type="project" value="UniProtKB-ARBA"/>
</dbReference>
<evidence type="ECO:0000313" key="11">
    <source>
        <dbReference type="EMBL" id="GAW98491.1"/>
    </source>
</evidence>
<dbReference type="GO" id="GO:0010181">
    <property type="term" value="F:FMN binding"/>
    <property type="evidence" value="ECO:0007669"/>
    <property type="project" value="InterPro"/>
</dbReference>
<dbReference type="EC" id="1.3.99.33" evidence="3"/>